<dbReference type="GeneID" id="28863973"/>
<reference evidence="5" key="4">
    <citation type="journal article" date="2017" name="BMC Genomics">
        <title>Gapless genome assembly of Colletotrichum higginsianum reveals chromosome structure and association of transposable elements with secondary metabolite gene clusters.</title>
        <authorList>
            <person name="Dallery J.-F."/>
            <person name="Lapalu N."/>
            <person name="Zampounis A."/>
            <person name="Pigne S."/>
            <person name="Luyten I."/>
            <person name="Amselem J."/>
            <person name="Wittenberg A.H.J."/>
            <person name="Zhou S."/>
            <person name="de Queiroz M.V."/>
            <person name="Robin G.P."/>
            <person name="Auger A."/>
            <person name="Hainaut M."/>
            <person name="Henrissat B."/>
            <person name="Kim K.-T."/>
            <person name="Lee Y.-H."/>
            <person name="Lespinet O."/>
            <person name="Schwartz D.C."/>
            <person name="Thon M.R."/>
            <person name="O'Connell R.J."/>
        </authorList>
    </citation>
    <scope>NUCLEOTIDE SEQUENCE [LARGE SCALE GENOMIC DNA]</scope>
    <source>
        <strain evidence="5">IMI 349063</strain>
    </source>
</reference>
<dbReference type="AlphaFoldDB" id="H1VIZ3"/>
<dbReference type="eggNOG" id="ENOG502T5UZ">
    <property type="taxonomic scope" value="Eukaryota"/>
</dbReference>
<feature type="chain" id="PRO_5010497688" evidence="1">
    <location>
        <begin position="24"/>
        <end position="67"/>
    </location>
</feature>
<evidence type="ECO:0000313" key="5">
    <source>
        <dbReference type="Proteomes" id="UP000092177"/>
    </source>
</evidence>
<reference evidence="4" key="2">
    <citation type="journal article" date="2012" name="Nat. Genet.">
        <title>Lifestyle transitions in plant pathogenic Colletotrichum fungi deciphered by genome and transcriptome analyses.</title>
        <authorList>
            <person name="O'Connell R.J."/>
            <person name="Thon M.R."/>
            <person name="Hacquard S."/>
            <person name="Amyotte S.G."/>
            <person name="Kleemann J."/>
            <person name="Torres M.F."/>
            <person name="Damm U."/>
            <person name="Buiate E.A."/>
            <person name="Epstein L."/>
            <person name="Alkan N."/>
            <person name="Altmueller J."/>
            <person name="Alvarado-Balderrama L."/>
            <person name="Bauser C.A."/>
            <person name="Becker C."/>
            <person name="Birren B.W."/>
            <person name="Chen Z."/>
            <person name="Choi J."/>
            <person name="Crouch J.A."/>
            <person name="Duvick J.P."/>
            <person name="Farman M.A."/>
            <person name="Gan P."/>
            <person name="Heiman D."/>
            <person name="Henrissat B."/>
            <person name="Howard R.J."/>
            <person name="Kabbage M."/>
            <person name="Koch C."/>
            <person name="Kracher B."/>
            <person name="Kubo Y."/>
            <person name="Law A.D."/>
            <person name="Lebrun M.-H."/>
            <person name="Lee Y.-H."/>
            <person name="Miyara I."/>
            <person name="Moore N."/>
            <person name="Neumann U."/>
            <person name="Nordstroem K."/>
            <person name="Panaccione D.G."/>
            <person name="Panstruga R."/>
            <person name="Place M."/>
            <person name="Proctor R.H."/>
            <person name="Prusky D."/>
            <person name="Rech G."/>
            <person name="Reinhardt R."/>
            <person name="Rollins J.A."/>
            <person name="Rounsley S."/>
            <person name="Schardl C.L."/>
            <person name="Schwartz D.C."/>
            <person name="Shenoy N."/>
            <person name="Shirasu K."/>
            <person name="Sikhakolli U.R."/>
            <person name="Stueber K."/>
            <person name="Sukno S.A."/>
            <person name="Sweigard J.A."/>
            <person name="Takano Y."/>
            <person name="Takahara H."/>
            <person name="Trail F."/>
            <person name="van der Does H.C."/>
            <person name="Voll L.M."/>
            <person name="Will I."/>
            <person name="Young S."/>
            <person name="Zeng Q."/>
            <person name="Zhang J."/>
            <person name="Zhou S."/>
            <person name="Dickman M.B."/>
            <person name="Schulze-Lefert P."/>
            <person name="Ver Loren van Themaat E."/>
            <person name="Ma L.-J."/>
            <person name="Vaillancourt L.J."/>
        </authorList>
    </citation>
    <scope>NUCLEOTIDE SEQUENCE [LARGE SCALE GENOMIC DNA]</scope>
    <source>
        <strain evidence="4">IMI 349063</strain>
    </source>
</reference>
<evidence type="ECO:0000313" key="4">
    <source>
        <dbReference type="Proteomes" id="UP000007174"/>
    </source>
</evidence>
<proteinExistence type="predicted"/>
<evidence type="ECO:0000256" key="1">
    <source>
        <dbReference type="SAM" id="SignalP"/>
    </source>
</evidence>
<dbReference type="OrthoDB" id="4850698at2759"/>
<sequence length="67" mass="7104">MKSILPAIALAAAVAAASPQILAEITRDLRHRAVYPEKGQVCCRTDGKNCICVANSDKDCDRGICTS</sequence>
<dbReference type="VEuPathDB" id="FungiDB:CH63R_04891"/>
<dbReference type="Proteomes" id="UP000007174">
    <property type="component" value="Unassembled WGS sequence"/>
</dbReference>
<evidence type="ECO:0000313" key="2">
    <source>
        <dbReference type="EMBL" id="CCF40196.1"/>
    </source>
</evidence>
<protein>
    <submittedName>
        <fullName evidence="3">EC1 protein</fullName>
    </submittedName>
</protein>
<gene>
    <name evidence="2" type="ORF">CH063_10826</name>
    <name evidence="3" type="ORF">CH63R_04891</name>
</gene>
<accession>I2G771</accession>
<evidence type="ECO:0000313" key="3">
    <source>
        <dbReference type="EMBL" id="OBR12595.1"/>
    </source>
</evidence>
<dbReference type="EMBL" id="CACQ02003928">
    <property type="protein sequence ID" value="CCF40196.1"/>
    <property type="molecule type" value="Genomic_DNA"/>
</dbReference>
<dbReference type="Proteomes" id="UP000092177">
    <property type="component" value="Chromosome 3"/>
</dbReference>
<dbReference type="EMBL" id="LTAN01000003">
    <property type="protein sequence ID" value="OBR12595.1"/>
    <property type="molecule type" value="Genomic_DNA"/>
</dbReference>
<organism evidence="2 4">
    <name type="scientific">Colletotrichum higginsianum (strain IMI 349063)</name>
    <name type="common">Crucifer anthracnose fungus</name>
    <dbReference type="NCBI Taxonomy" id="759273"/>
    <lineage>
        <taxon>Eukaryota</taxon>
        <taxon>Fungi</taxon>
        <taxon>Dikarya</taxon>
        <taxon>Ascomycota</taxon>
        <taxon>Pezizomycotina</taxon>
        <taxon>Sordariomycetes</taxon>
        <taxon>Hypocreomycetidae</taxon>
        <taxon>Glomerellales</taxon>
        <taxon>Glomerellaceae</taxon>
        <taxon>Colletotrichum</taxon>
        <taxon>Colletotrichum destructivum species complex</taxon>
    </lineage>
</organism>
<dbReference type="RefSeq" id="XP_018161112.1">
    <property type="nucleotide sequence ID" value="XM_018299866.1"/>
</dbReference>
<name>H1VIZ3_COLHI</name>
<accession>H1VIZ3</accession>
<dbReference type="KEGG" id="chig:CH63R_04891"/>
<feature type="signal peptide" evidence="1">
    <location>
        <begin position="1"/>
        <end position="23"/>
    </location>
</feature>
<reference evidence="2" key="1">
    <citation type="submission" date="2011-12" db="EMBL/GenBank/DDBJ databases">
        <title>The genome sequence of Colletotrichum higginsianum IMI 34906.</title>
        <authorList>
            <person name="Ma L.-J."/>
            <person name="O'Connell R."/>
            <person name="van Themaat E.V.L."/>
            <person name="Stueber K."/>
            <person name="Young S.K."/>
            <person name="Zeng Q."/>
            <person name="Gargeya S."/>
            <person name="Fitzgerald M."/>
            <person name="Haas B."/>
            <person name="Abouelleil A."/>
            <person name="Alvarado L."/>
            <person name="Arachchi H.M."/>
            <person name="Berlin A."/>
            <person name="Chapman S.B."/>
            <person name="Gearin G."/>
            <person name="Goldberg J."/>
            <person name="Griggs A."/>
            <person name="Gujja S."/>
            <person name="Hansen M."/>
            <person name="Heiman D."/>
            <person name="Howarth C."/>
            <person name="Larimer J."/>
            <person name="Lui A."/>
            <person name="MacDonald P.J.P."/>
            <person name="McCowen C."/>
            <person name="Montmayeur A."/>
            <person name="Murphy C."/>
            <person name="Neiman D."/>
            <person name="Pearson M."/>
            <person name="Priest M."/>
            <person name="Roberts A."/>
            <person name="Saif S."/>
            <person name="Shea T."/>
            <person name="Sisk P."/>
            <person name="Stolte C."/>
            <person name="Sykes S."/>
            <person name="Wortman J."/>
            <person name="Nusbaum C."/>
            <person name="Birren B."/>
        </authorList>
    </citation>
    <scope>NUCLEOTIDE SEQUENCE</scope>
    <source>
        <strain evidence="2">IMI 349063</strain>
    </source>
</reference>
<reference evidence="3" key="3">
    <citation type="submission" date="2016-02" db="EMBL/GenBank/DDBJ databases">
        <title>Resequencing and annotation of the Colletotrichum higginsianum genome.</title>
        <authorList>
            <person name="O'Connell R."/>
            <person name="Zambounis A."/>
            <person name="Thon M."/>
            <person name="Dallery J.-F."/>
        </authorList>
    </citation>
    <scope>NUCLEOTIDE SEQUENCE [LARGE SCALE GENOMIC DNA]</scope>
    <source>
        <strain evidence="3">IMI 349063</strain>
    </source>
</reference>
<keyword evidence="5" id="KW-1185">Reference proteome</keyword>
<keyword evidence="1" id="KW-0732">Signal</keyword>